<evidence type="ECO:0000256" key="1">
    <source>
        <dbReference type="SAM" id="MobiDB-lite"/>
    </source>
</evidence>
<feature type="compositionally biased region" description="Polar residues" evidence="1">
    <location>
        <begin position="96"/>
        <end position="105"/>
    </location>
</feature>
<feature type="compositionally biased region" description="Basic residues" evidence="1">
    <location>
        <begin position="71"/>
        <end position="82"/>
    </location>
</feature>
<keyword evidence="2" id="KW-0812">Transmembrane</keyword>
<proteinExistence type="predicted"/>
<keyword evidence="4" id="KW-1185">Reference proteome</keyword>
<dbReference type="KEGG" id="ppel:H6H00_16800"/>
<dbReference type="RefSeq" id="WP_185716707.1">
    <property type="nucleotide sequence ID" value="NZ_BAAAWI010000001.1"/>
</dbReference>
<protein>
    <submittedName>
        <fullName evidence="3">Uncharacterized protein</fullName>
    </submittedName>
</protein>
<gene>
    <name evidence="3" type="ORF">H6H00_16800</name>
</gene>
<dbReference type="Proteomes" id="UP000515728">
    <property type="component" value="Chromosome"/>
</dbReference>
<accession>A0A7G7MAY3</accession>
<dbReference type="Pfam" id="PF19950">
    <property type="entry name" value="DUF6412"/>
    <property type="match status" value="1"/>
</dbReference>
<evidence type="ECO:0000313" key="4">
    <source>
        <dbReference type="Proteomes" id="UP000515728"/>
    </source>
</evidence>
<feature type="transmembrane region" description="Helical" evidence="2">
    <location>
        <begin position="36"/>
        <end position="54"/>
    </location>
</feature>
<reference evidence="3 4" key="1">
    <citation type="submission" date="2020-08" db="EMBL/GenBank/DDBJ databases">
        <authorList>
            <person name="Mo P."/>
        </authorList>
    </citation>
    <scope>NUCLEOTIDE SEQUENCE [LARGE SCALE GENOMIC DNA]</scope>
    <source>
        <strain evidence="3 4">CGMCC 4.1532</strain>
    </source>
</reference>
<keyword evidence="2" id="KW-0472">Membrane</keyword>
<keyword evidence="2" id="KW-1133">Transmembrane helix</keyword>
<dbReference type="InterPro" id="IPR045635">
    <property type="entry name" value="DUF6412"/>
</dbReference>
<sequence>MRGPWARVSGFVLLVSALFGAVLVDAGLLDAGPAETGSLLIGAVGALLLVWGVAQTGPSADVPGPATAARDRRRATARRAAPRQHDPDAAGHTRSRAPSETSPAV</sequence>
<evidence type="ECO:0000256" key="2">
    <source>
        <dbReference type="SAM" id="Phobius"/>
    </source>
</evidence>
<dbReference type="AlphaFoldDB" id="A0A7G7MAY3"/>
<dbReference type="EMBL" id="CP060131">
    <property type="protein sequence ID" value="QNG49944.1"/>
    <property type="molecule type" value="Genomic_DNA"/>
</dbReference>
<name>A0A7G7MAY3_9PSEU</name>
<organism evidence="3 4">
    <name type="scientific">Pseudonocardia petroleophila</name>
    <dbReference type="NCBI Taxonomy" id="37331"/>
    <lineage>
        <taxon>Bacteria</taxon>
        <taxon>Bacillati</taxon>
        <taxon>Actinomycetota</taxon>
        <taxon>Actinomycetes</taxon>
        <taxon>Pseudonocardiales</taxon>
        <taxon>Pseudonocardiaceae</taxon>
        <taxon>Pseudonocardia</taxon>
    </lineage>
</organism>
<evidence type="ECO:0000313" key="3">
    <source>
        <dbReference type="EMBL" id="QNG49944.1"/>
    </source>
</evidence>
<feature type="region of interest" description="Disordered" evidence="1">
    <location>
        <begin position="57"/>
        <end position="105"/>
    </location>
</feature>